<organism evidence="1 2">
    <name type="scientific">Pinibacter soli</name>
    <dbReference type="NCBI Taxonomy" id="3044211"/>
    <lineage>
        <taxon>Bacteria</taxon>
        <taxon>Pseudomonadati</taxon>
        <taxon>Bacteroidota</taxon>
        <taxon>Chitinophagia</taxon>
        <taxon>Chitinophagales</taxon>
        <taxon>Chitinophagaceae</taxon>
        <taxon>Pinibacter</taxon>
    </lineage>
</organism>
<accession>A0ABT6RD50</accession>
<comment type="caution">
    <text evidence="1">The sequence shown here is derived from an EMBL/GenBank/DDBJ whole genome shotgun (WGS) entry which is preliminary data.</text>
</comment>
<dbReference type="PROSITE" id="PS51257">
    <property type="entry name" value="PROKAR_LIPOPROTEIN"/>
    <property type="match status" value="1"/>
</dbReference>
<dbReference type="Proteomes" id="UP001226434">
    <property type="component" value="Unassembled WGS sequence"/>
</dbReference>
<dbReference type="RefSeq" id="WP_282334592.1">
    <property type="nucleotide sequence ID" value="NZ_JASBRG010000007.1"/>
</dbReference>
<gene>
    <name evidence="1" type="ORF">QJ048_11965</name>
</gene>
<dbReference type="EMBL" id="JASBRG010000007">
    <property type="protein sequence ID" value="MDI3320495.1"/>
    <property type="molecule type" value="Genomic_DNA"/>
</dbReference>
<reference evidence="1 2" key="1">
    <citation type="submission" date="2023-05" db="EMBL/GenBank/DDBJ databases">
        <title>Genome sequence of Pinibacter sp. MAH-24.</title>
        <authorList>
            <person name="Huq M.A."/>
        </authorList>
    </citation>
    <scope>NUCLEOTIDE SEQUENCE [LARGE SCALE GENOMIC DNA]</scope>
    <source>
        <strain evidence="1 2">MAH-24</strain>
    </source>
</reference>
<sequence>MKSYPYRNILIISIFAFLFSACKKELHGDLPPDPPVPVYGTGDYQPATEGSYWVYNYVDTKGTKDLYTWKATKDTTSYDSLTYRVFVSYANSAGLSNNYIAVNSNNYFLRQNATNGSSTSLPLTILYLNDKYYDDDTWEAVAGEGDLYTVKIKGVIIAKDIAMNVNSLQFPHVMHSQVTLYYDIPGIGQYKMATYDYYVALKVGIIKIECTPSIYSDEAGFTQAIINYSIK</sequence>
<evidence type="ECO:0000313" key="1">
    <source>
        <dbReference type="EMBL" id="MDI3320495.1"/>
    </source>
</evidence>
<keyword evidence="2" id="KW-1185">Reference proteome</keyword>
<name>A0ABT6RD50_9BACT</name>
<protein>
    <submittedName>
        <fullName evidence="1">Uncharacterized protein</fullName>
    </submittedName>
</protein>
<evidence type="ECO:0000313" key="2">
    <source>
        <dbReference type="Proteomes" id="UP001226434"/>
    </source>
</evidence>
<proteinExistence type="predicted"/>